<dbReference type="PANTHER" id="PTHR42755:SF1">
    <property type="entry name" value="3-DEOXY-D-MANNO-OCTULOSONIC ACID TRANSFERASE, MITOCHONDRIAL-RELATED"/>
    <property type="match status" value="1"/>
</dbReference>
<keyword evidence="9" id="KW-0472">Membrane</keyword>
<evidence type="ECO:0000256" key="8">
    <source>
        <dbReference type="PIRSR" id="PIRSR639901-2"/>
    </source>
</evidence>
<dbReference type="Gene3D" id="3.40.50.11720">
    <property type="entry name" value="3-Deoxy-D-manno-octulosonic-acid transferase, N-terminal domain"/>
    <property type="match status" value="1"/>
</dbReference>
<dbReference type="GO" id="GO:0005886">
    <property type="term" value="C:plasma membrane"/>
    <property type="evidence" value="ECO:0007669"/>
    <property type="project" value="UniProtKB-SubCell"/>
</dbReference>
<keyword evidence="11" id="KW-0328">Glycosyltransferase</keyword>
<dbReference type="FunFam" id="3.40.50.11720:FF:000001">
    <property type="entry name" value="3-deoxy-D-manno-octulosonic acid transferase"/>
    <property type="match status" value="1"/>
</dbReference>
<dbReference type="Pfam" id="PF04413">
    <property type="entry name" value="Glycos_transf_N"/>
    <property type="match status" value="1"/>
</dbReference>
<dbReference type="RefSeq" id="WP_115119927.1">
    <property type="nucleotide sequence ID" value="NZ_UGRO01000002.1"/>
</dbReference>
<evidence type="ECO:0000256" key="9">
    <source>
        <dbReference type="RuleBase" id="RU365103"/>
    </source>
</evidence>
<organism evidence="11 12">
    <name type="scientific">Neisseria lactamica</name>
    <dbReference type="NCBI Taxonomy" id="486"/>
    <lineage>
        <taxon>Bacteria</taxon>
        <taxon>Pseudomonadati</taxon>
        <taxon>Pseudomonadota</taxon>
        <taxon>Betaproteobacteria</taxon>
        <taxon>Neisseriales</taxon>
        <taxon>Neisseriaceae</taxon>
        <taxon>Neisseria</taxon>
    </lineage>
</organism>
<dbReference type="Proteomes" id="UP000254193">
    <property type="component" value="Unassembled WGS sequence"/>
</dbReference>
<dbReference type="GO" id="GO:0009244">
    <property type="term" value="P:lipopolysaccharide core region biosynthetic process"/>
    <property type="evidence" value="ECO:0007669"/>
    <property type="project" value="UniProtKB-UniRule"/>
</dbReference>
<evidence type="ECO:0000256" key="5">
    <source>
        <dbReference type="ARBA" id="ARBA00031445"/>
    </source>
</evidence>
<feature type="active site" description="Proton acceptor" evidence="7">
    <location>
        <position position="60"/>
    </location>
</feature>
<keyword evidence="9" id="KW-1003">Cell membrane</keyword>
<evidence type="ECO:0000313" key="11">
    <source>
        <dbReference type="EMBL" id="SUA18087.1"/>
    </source>
</evidence>
<comment type="subcellular location">
    <subcellularLocation>
        <location evidence="9">Cell membrane</location>
    </subcellularLocation>
</comment>
<dbReference type="NCBIfam" id="NF004386">
    <property type="entry name" value="PRK05749.1-2"/>
    <property type="match status" value="1"/>
</dbReference>
<evidence type="ECO:0000256" key="4">
    <source>
        <dbReference type="ARBA" id="ARBA00022679"/>
    </source>
</evidence>
<reference evidence="11 12" key="1">
    <citation type="submission" date="2018-06" db="EMBL/GenBank/DDBJ databases">
        <authorList>
            <consortium name="Pathogen Informatics"/>
            <person name="Doyle S."/>
        </authorList>
    </citation>
    <scope>NUCLEOTIDE SEQUENCE [LARGE SCALE GENOMIC DNA]</scope>
    <source>
        <strain evidence="11 12">NCTC10616</strain>
    </source>
</reference>
<dbReference type="InterPro" id="IPR039901">
    <property type="entry name" value="Kdotransferase"/>
</dbReference>
<dbReference type="PANTHER" id="PTHR42755">
    <property type="entry name" value="3-DEOXY-MANNO-OCTULOSONATE CYTIDYLYLTRANSFERASE"/>
    <property type="match status" value="1"/>
</dbReference>
<evidence type="ECO:0000256" key="1">
    <source>
        <dbReference type="ARBA" id="ARBA00004713"/>
    </source>
</evidence>
<name>A0A378VM65_NEILA</name>
<keyword evidence="4 9" id="KW-0808">Transferase</keyword>
<dbReference type="GO" id="GO:0009245">
    <property type="term" value="P:lipid A biosynthetic process"/>
    <property type="evidence" value="ECO:0007669"/>
    <property type="project" value="TreeGrafter"/>
</dbReference>
<keyword evidence="12" id="KW-1185">Reference proteome</keyword>
<comment type="similarity">
    <text evidence="9">Belongs to the glycosyltransferase group 1 family.</text>
</comment>
<dbReference type="UniPathway" id="UPA00958"/>
<protein>
    <recommendedName>
        <fullName evidence="3 9">3-deoxy-D-manno-octulosonic acid transferase</fullName>
        <shortName evidence="9">Kdo transferase</shortName>
        <ecNumber evidence="2 9">2.4.99.12</ecNumber>
    </recommendedName>
    <alternativeName>
        <fullName evidence="5 9">Lipid IV(A) 3-deoxy-D-manno-octulosonic acid transferase</fullName>
    </alternativeName>
</protein>
<feature type="site" description="Transition state stabilizer" evidence="8">
    <location>
        <position position="205"/>
    </location>
</feature>
<dbReference type="GO" id="GO:0043842">
    <property type="term" value="F:Kdo transferase activity"/>
    <property type="evidence" value="ECO:0007669"/>
    <property type="project" value="UniProtKB-EC"/>
</dbReference>
<comment type="catalytic activity">
    <reaction evidence="6 9">
        <text>lipid IVA (E. coli) + CMP-3-deoxy-beta-D-manno-octulosonate = alpha-Kdo-(2-&gt;6)-lipid IVA (E. coli) + CMP + H(+)</text>
        <dbReference type="Rhea" id="RHEA:28066"/>
        <dbReference type="ChEBI" id="CHEBI:15378"/>
        <dbReference type="ChEBI" id="CHEBI:58603"/>
        <dbReference type="ChEBI" id="CHEBI:60364"/>
        <dbReference type="ChEBI" id="CHEBI:60377"/>
        <dbReference type="ChEBI" id="CHEBI:85987"/>
        <dbReference type="EC" id="2.4.99.12"/>
    </reaction>
</comment>
<comment type="function">
    <text evidence="9">Involved in lipopolysaccharide (LPS) biosynthesis. Catalyzes the transfer of 3-deoxy-D-manno-octulosonate (Kdo) residue(s) from CMP-Kdo to lipid IV(A), the tetraacyldisaccharide-1,4'-bisphosphate precursor of lipid A.</text>
</comment>
<keyword evidence="9" id="KW-0448">Lipopolysaccharide biosynthesis</keyword>
<dbReference type="EMBL" id="UGRO01000002">
    <property type="protein sequence ID" value="SUA18087.1"/>
    <property type="molecule type" value="Genomic_DNA"/>
</dbReference>
<gene>
    <name evidence="11" type="primary">kdtA</name>
    <name evidence="11" type="ORF">NCTC10616_01807</name>
</gene>
<dbReference type="InterPro" id="IPR038107">
    <property type="entry name" value="Glycos_transf_N_sf"/>
</dbReference>
<dbReference type="AlphaFoldDB" id="A0A378VM65"/>
<dbReference type="EC" id="2.4.99.12" evidence="2 9"/>
<evidence type="ECO:0000256" key="7">
    <source>
        <dbReference type="PIRSR" id="PIRSR639901-1"/>
    </source>
</evidence>
<evidence type="ECO:0000256" key="6">
    <source>
        <dbReference type="ARBA" id="ARBA00049183"/>
    </source>
</evidence>
<accession>A0A378VM65</accession>
<evidence type="ECO:0000256" key="2">
    <source>
        <dbReference type="ARBA" id="ARBA00012621"/>
    </source>
</evidence>
<proteinExistence type="inferred from homology"/>
<dbReference type="SUPFAM" id="SSF53756">
    <property type="entry name" value="UDP-Glycosyltransferase/glycogen phosphorylase"/>
    <property type="match status" value="1"/>
</dbReference>
<evidence type="ECO:0000259" key="10">
    <source>
        <dbReference type="Pfam" id="PF04413"/>
    </source>
</evidence>
<evidence type="ECO:0000313" key="12">
    <source>
        <dbReference type="Proteomes" id="UP000254193"/>
    </source>
</evidence>
<feature type="domain" description="3-deoxy-D-manno-octulosonic-acid transferase N-terminal" evidence="10">
    <location>
        <begin position="33"/>
        <end position="207"/>
    </location>
</feature>
<sequence>MWQWLYDVLWRFAPPLIQRYLRRRAEKTPAYAEHWGERFGAPYPGPVTGAVWIHAVSVGETRAALPLAKELGRRFPDAPLLITQMTPTGRKTAQDLFPDAQCRYLPYDKKTWVRQFLREHRPVFGVLMETEIWPNLMTECRKSGVPLFLANARLSEKSAAGYQKIRNLIGPALGGLDGCLAQTPDDADRLADLGAASVQVCGNTKYDLMPSERMKTLAGQFKERIGGRPVAVCGSTRVYRGEDEAEKLLAAWREYRGNALLVVVPRHPEHFQTAFETAERFGFKVQRRSDGLPVEPDTQVWIGDSMGELYAYYLTADAAFVGGSLVDSGCQNIIEPLSCGVPTIFGFSTYNFEQACARAAEAGAAIQVKSADGWRKAVESLLSHKEIGTAARERIGHFISPHRGASVRMAEMIYRSVRNADSVCG</sequence>
<evidence type="ECO:0000256" key="3">
    <source>
        <dbReference type="ARBA" id="ARBA00019077"/>
    </source>
</evidence>
<dbReference type="Gene3D" id="3.40.50.2000">
    <property type="entry name" value="Glycogen Phosphorylase B"/>
    <property type="match status" value="1"/>
</dbReference>
<feature type="site" description="Transition state stabilizer" evidence="8">
    <location>
        <position position="129"/>
    </location>
</feature>
<comment type="pathway">
    <text evidence="1 9">Bacterial outer membrane biogenesis; LPS core biosynthesis.</text>
</comment>
<dbReference type="InterPro" id="IPR007507">
    <property type="entry name" value="Glycos_transf_N"/>
</dbReference>